<sequence length="466" mass="49300">MNFGTVSGIDLRLCAVLSISLALGTGPALAQTEADEKATTASPAINLSNYFAADGSGSGTVVDERSPQVFLEGNGTVSPRANRTEATAIAQVFPAPYSTTAGDLAPTVRDRNVAAIAQAEDADPDAATETESTTAPTPIETRVLGSEAQWEIGADVVFLRRSIPNVTTSIDGQINPDDGSLLGNTNALGTGALDFGLDTGARFSVGYYPDPQTGYELAFMGLQDWRDTETFVSAGNENLRVAFIDPVRAGQDDAVGLGPNNTDQVEDFVQARSHTLRYESELDSLEFNYRHALTPPSERSFATLIAGLRYMSIDEGFDLISDDGATRLGGNIGTYEIDTSNDLVGVQIGLDSGVQLTPALGLGLSARAGLMLNFNDQSSEFVNDNGIPTVLTGSDSDTSLSPMFQVEGSARWDVTDNFTLKTGYQFLAVGNVATAPSQYGPLEDLGDLERSSALYHGPFVGLELRF</sequence>
<accession>A0A0C1Y7U8</accession>
<protein>
    <submittedName>
        <fullName evidence="1">BBP7 family outer membrane beta-barrel protein</fullName>
    </submittedName>
</protein>
<comment type="caution">
    <text evidence="1">The sequence shown here is derived from an EMBL/GenBank/DDBJ whole genome shotgun (WGS) entry which is preliminary data.</text>
</comment>
<reference evidence="1" key="3">
    <citation type="submission" date="2020-02" db="EMBL/GenBank/DDBJ databases">
        <authorList>
            <person name="Sarangi A.N."/>
            <person name="Ghosh S."/>
            <person name="Mukherjee M."/>
            <person name="Tripathy S."/>
        </authorList>
    </citation>
    <scope>NUCLEOTIDE SEQUENCE</scope>
    <source>
        <strain evidence="1">BDU141951</strain>
    </source>
</reference>
<reference evidence="1" key="1">
    <citation type="submission" date="2014-11" db="EMBL/GenBank/DDBJ databases">
        <authorList>
            <person name="Malar M.C."/>
            <person name="Sen D."/>
            <person name="Tripathy S."/>
        </authorList>
    </citation>
    <scope>NUCLEOTIDE SEQUENCE</scope>
    <source>
        <strain evidence="1">BDU141951</strain>
    </source>
</reference>
<evidence type="ECO:0000313" key="1">
    <source>
        <dbReference type="EMBL" id="NEV70040.1"/>
    </source>
</evidence>
<dbReference type="InterPro" id="IPR011446">
    <property type="entry name" value="BBP7"/>
</dbReference>
<gene>
    <name evidence="1" type="ORF">QQ91_023385</name>
</gene>
<organism evidence="1">
    <name type="scientific">Lyngbya confervoides BDU141951</name>
    <dbReference type="NCBI Taxonomy" id="1574623"/>
    <lineage>
        <taxon>Bacteria</taxon>
        <taxon>Bacillati</taxon>
        <taxon>Cyanobacteriota</taxon>
        <taxon>Cyanophyceae</taxon>
        <taxon>Oscillatoriophycideae</taxon>
        <taxon>Oscillatoriales</taxon>
        <taxon>Microcoleaceae</taxon>
        <taxon>Lyngbya</taxon>
    </lineage>
</organism>
<dbReference type="EMBL" id="JTHE02000003">
    <property type="protein sequence ID" value="NEV70040.1"/>
    <property type="molecule type" value="Genomic_DNA"/>
</dbReference>
<dbReference type="Gene3D" id="2.40.160.20">
    <property type="match status" value="1"/>
</dbReference>
<reference evidence="1" key="2">
    <citation type="journal article" date="2015" name="Genome Announc.">
        <title>Draft Genome Sequence of Filamentous Marine Cyanobacterium Lyngbya confervoides Strain BDU141951.</title>
        <authorList>
            <person name="Chandrababunaidu M.M."/>
            <person name="Sen D."/>
            <person name="Tripathy S."/>
        </authorList>
    </citation>
    <scope>NUCLEOTIDE SEQUENCE</scope>
    <source>
        <strain evidence="1">BDU141951</strain>
    </source>
</reference>
<name>A0A0C1Y7U8_9CYAN</name>
<proteinExistence type="predicted"/>
<dbReference type="Pfam" id="PF07585">
    <property type="entry name" value="BBP7"/>
    <property type="match status" value="1"/>
</dbReference>
<dbReference type="AlphaFoldDB" id="A0A0C1Y7U8"/>